<dbReference type="AlphaFoldDB" id="A0A164ULM5"/>
<organism evidence="7">
    <name type="scientific">Daucus carota subsp. sativus</name>
    <name type="common">Carrot</name>
    <dbReference type="NCBI Taxonomy" id="79200"/>
    <lineage>
        <taxon>Eukaryota</taxon>
        <taxon>Viridiplantae</taxon>
        <taxon>Streptophyta</taxon>
        <taxon>Embryophyta</taxon>
        <taxon>Tracheophyta</taxon>
        <taxon>Spermatophyta</taxon>
        <taxon>Magnoliopsida</taxon>
        <taxon>eudicotyledons</taxon>
        <taxon>Gunneridae</taxon>
        <taxon>Pentapetalae</taxon>
        <taxon>asterids</taxon>
        <taxon>campanulids</taxon>
        <taxon>Apiales</taxon>
        <taxon>Apiaceae</taxon>
        <taxon>Apioideae</taxon>
        <taxon>Scandiceae</taxon>
        <taxon>Daucinae</taxon>
        <taxon>Daucus</taxon>
        <taxon>Daucus sect. Daucus</taxon>
    </lineage>
</organism>
<dbReference type="GO" id="GO:0006457">
    <property type="term" value="P:protein folding"/>
    <property type="evidence" value="ECO:0007669"/>
    <property type="project" value="TreeGrafter"/>
</dbReference>
<dbReference type="FunFam" id="2.40.100.10:FF:000025">
    <property type="entry name" value="Peptidyl-prolyl cis-trans isomerase CYP19-2"/>
    <property type="match status" value="1"/>
</dbReference>
<evidence type="ECO:0000313" key="7">
    <source>
        <dbReference type="EMBL" id="KZM89054.1"/>
    </source>
</evidence>
<dbReference type="Pfam" id="PF00160">
    <property type="entry name" value="Pro_isomerase"/>
    <property type="match status" value="1"/>
</dbReference>
<evidence type="ECO:0000313" key="8">
    <source>
        <dbReference type="EMBL" id="WOH10536.1"/>
    </source>
</evidence>
<evidence type="ECO:0000259" key="6">
    <source>
        <dbReference type="PROSITE" id="PS50072"/>
    </source>
</evidence>
<dbReference type="InterPro" id="IPR029000">
    <property type="entry name" value="Cyclophilin-like_dom_sf"/>
</dbReference>
<keyword evidence="9" id="KW-1185">Reference proteome</keyword>
<dbReference type="SUPFAM" id="SSF50891">
    <property type="entry name" value="Cyclophilin-like"/>
    <property type="match status" value="1"/>
</dbReference>
<dbReference type="PANTHER" id="PTHR11071:SF561">
    <property type="entry name" value="PEPTIDYL-PROLYL CIS-TRANS ISOMERASE D-RELATED"/>
    <property type="match status" value="1"/>
</dbReference>
<comment type="catalytic activity">
    <reaction evidence="1 5">
        <text>[protein]-peptidylproline (omega=180) = [protein]-peptidylproline (omega=0)</text>
        <dbReference type="Rhea" id="RHEA:16237"/>
        <dbReference type="Rhea" id="RHEA-COMP:10747"/>
        <dbReference type="Rhea" id="RHEA-COMP:10748"/>
        <dbReference type="ChEBI" id="CHEBI:83833"/>
        <dbReference type="ChEBI" id="CHEBI:83834"/>
        <dbReference type="EC" id="5.2.1.8"/>
    </reaction>
</comment>
<dbReference type="PROSITE" id="PS50072">
    <property type="entry name" value="CSA_PPIASE_2"/>
    <property type="match status" value="1"/>
</dbReference>
<evidence type="ECO:0000256" key="1">
    <source>
        <dbReference type="ARBA" id="ARBA00000971"/>
    </source>
</evidence>
<keyword evidence="3 5" id="KW-0697">Rotamase</keyword>
<keyword evidence="4 5" id="KW-0413">Isomerase</keyword>
<evidence type="ECO:0000256" key="4">
    <source>
        <dbReference type="ARBA" id="ARBA00023235"/>
    </source>
</evidence>
<dbReference type="OrthoDB" id="193499at2759"/>
<dbReference type="Gramene" id="KZM89054">
    <property type="protein sequence ID" value="KZM89054"/>
    <property type="gene ID" value="DCAR_026129"/>
</dbReference>
<dbReference type="InterPro" id="IPR024936">
    <property type="entry name" value="Cyclophilin-type_PPIase"/>
</dbReference>
<reference evidence="7" key="1">
    <citation type="journal article" date="2016" name="Nat. Genet.">
        <title>A high-quality carrot genome assembly provides new insights into carotenoid accumulation and asterid genome evolution.</title>
        <authorList>
            <person name="Iorizzo M."/>
            <person name="Ellison S."/>
            <person name="Senalik D."/>
            <person name="Zeng P."/>
            <person name="Satapoomin P."/>
            <person name="Huang J."/>
            <person name="Bowman M."/>
            <person name="Iovene M."/>
            <person name="Sanseverino W."/>
            <person name="Cavagnaro P."/>
            <person name="Yildiz M."/>
            <person name="Macko-Podgorni A."/>
            <person name="Moranska E."/>
            <person name="Grzebelus E."/>
            <person name="Grzebelus D."/>
            <person name="Ashrafi H."/>
            <person name="Zheng Z."/>
            <person name="Cheng S."/>
            <person name="Spooner D."/>
            <person name="Van Deynze A."/>
            <person name="Simon P."/>
        </authorList>
    </citation>
    <scope>NUCLEOTIDE SEQUENCE [LARGE SCALE GENOMIC DNA]</scope>
    <source>
        <tissue evidence="7">Leaf</tissue>
    </source>
</reference>
<dbReference type="Gene3D" id="2.40.100.10">
    <property type="entry name" value="Cyclophilin-like"/>
    <property type="match status" value="1"/>
</dbReference>
<dbReference type="InterPro" id="IPR002130">
    <property type="entry name" value="Cyclophilin-type_PPIase_dom"/>
</dbReference>
<feature type="domain" description="PPIase cyclophilin-type" evidence="6">
    <location>
        <begin position="7"/>
        <end position="170"/>
    </location>
</feature>
<name>A0A164ULM5_DAUCS</name>
<dbReference type="PANTHER" id="PTHR11071">
    <property type="entry name" value="PEPTIDYL-PROLYL CIS-TRANS ISOMERASE"/>
    <property type="match status" value="1"/>
</dbReference>
<evidence type="ECO:0000256" key="2">
    <source>
        <dbReference type="ARBA" id="ARBA00007365"/>
    </source>
</evidence>
<reference evidence="8" key="2">
    <citation type="submission" date="2022-03" db="EMBL/GenBank/DDBJ databases">
        <title>Draft title - Genomic analysis of global carrot germplasm unveils the trajectory of domestication and the origin of high carotenoid orange carrot.</title>
        <authorList>
            <person name="Iorizzo M."/>
            <person name="Ellison S."/>
            <person name="Senalik D."/>
            <person name="Macko-Podgorni A."/>
            <person name="Grzebelus D."/>
            <person name="Bostan H."/>
            <person name="Rolling W."/>
            <person name="Curaba J."/>
            <person name="Simon P."/>
        </authorList>
    </citation>
    <scope>NUCLEOTIDE SEQUENCE</scope>
    <source>
        <tissue evidence="8">Leaf</tissue>
    </source>
</reference>
<dbReference type="GO" id="GO:0016018">
    <property type="term" value="F:cyclosporin A binding"/>
    <property type="evidence" value="ECO:0007669"/>
    <property type="project" value="TreeGrafter"/>
</dbReference>
<protein>
    <recommendedName>
        <fullName evidence="5">Peptidyl-prolyl cis-trans isomerase</fullName>
        <shortName evidence="5">PPIase</shortName>
        <ecNumber evidence="5">5.2.1.8</ecNumber>
    </recommendedName>
</protein>
<sequence>MQNPKVFMDIEIAGTPAGRIIFELFSDTTPKTAENFRALCTGEKGNDNNSRPLHYKGHNFISAHRGKFVLANGNEQSIYGPGYFMDENFVNKHTGPGILSMGNNGKHSNNSRFFICTSEYSAADFRNVVFGKVVDGMDVVYAIENSGERFIEHSESLLDIKHVVIADCGQLKQGDHVESLISL</sequence>
<comment type="similarity">
    <text evidence="2 5">Belongs to the cyclophilin-type PPIase family.</text>
</comment>
<dbReference type="EMBL" id="CP093349">
    <property type="protein sequence ID" value="WOH10536.1"/>
    <property type="molecule type" value="Genomic_DNA"/>
</dbReference>
<dbReference type="Proteomes" id="UP000077755">
    <property type="component" value="Chromosome 7"/>
</dbReference>
<proteinExistence type="inferred from homology"/>
<comment type="function">
    <text evidence="5">PPIases accelerate the folding of proteins. It catalyzes the cis-trans isomerization of proline imidic peptide bonds in oligopeptides.</text>
</comment>
<dbReference type="GO" id="GO:0005737">
    <property type="term" value="C:cytoplasm"/>
    <property type="evidence" value="ECO:0007669"/>
    <property type="project" value="TreeGrafter"/>
</dbReference>
<evidence type="ECO:0000256" key="3">
    <source>
        <dbReference type="ARBA" id="ARBA00023110"/>
    </source>
</evidence>
<dbReference type="EMBL" id="LNRQ01000007">
    <property type="protein sequence ID" value="KZM89054.1"/>
    <property type="molecule type" value="Genomic_DNA"/>
</dbReference>
<accession>A0A164ULM5</accession>
<evidence type="ECO:0000313" key="9">
    <source>
        <dbReference type="Proteomes" id="UP000077755"/>
    </source>
</evidence>
<dbReference type="STRING" id="79200.A0A164ULM5"/>
<gene>
    <name evidence="7" type="ORF">DCAR_026129</name>
    <name evidence="8" type="ORF">DCAR_0730005</name>
</gene>
<dbReference type="PRINTS" id="PR00153">
    <property type="entry name" value="CSAPPISMRASE"/>
</dbReference>
<evidence type="ECO:0000256" key="5">
    <source>
        <dbReference type="RuleBase" id="RU363019"/>
    </source>
</evidence>
<dbReference type="GO" id="GO:0003755">
    <property type="term" value="F:peptidyl-prolyl cis-trans isomerase activity"/>
    <property type="evidence" value="ECO:0007669"/>
    <property type="project" value="UniProtKB-UniRule"/>
</dbReference>
<dbReference type="EC" id="5.2.1.8" evidence="5"/>
<dbReference type="PIRSF" id="PIRSF001467">
    <property type="entry name" value="Peptidylpro_ismrse"/>
    <property type="match status" value="1"/>
</dbReference>